<evidence type="ECO:0000313" key="2">
    <source>
        <dbReference type="Proteomes" id="UP000325081"/>
    </source>
</evidence>
<dbReference type="AlphaFoldDB" id="A0A5A7PUE7"/>
<accession>A0A5A7PUE7</accession>
<dbReference type="Proteomes" id="UP000325081">
    <property type="component" value="Unassembled WGS sequence"/>
</dbReference>
<dbReference type="GO" id="GO:0008168">
    <property type="term" value="F:methyltransferase activity"/>
    <property type="evidence" value="ECO:0007669"/>
    <property type="project" value="UniProtKB-KW"/>
</dbReference>
<dbReference type="GO" id="GO:0032259">
    <property type="term" value="P:methylation"/>
    <property type="evidence" value="ECO:0007669"/>
    <property type="project" value="UniProtKB-KW"/>
</dbReference>
<dbReference type="EMBL" id="BKCP01005128">
    <property type="protein sequence ID" value="GER36308.1"/>
    <property type="molecule type" value="Genomic_DNA"/>
</dbReference>
<organism evidence="1 2">
    <name type="scientific">Striga asiatica</name>
    <name type="common">Asiatic witchweed</name>
    <name type="synonym">Buchnera asiatica</name>
    <dbReference type="NCBI Taxonomy" id="4170"/>
    <lineage>
        <taxon>Eukaryota</taxon>
        <taxon>Viridiplantae</taxon>
        <taxon>Streptophyta</taxon>
        <taxon>Embryophyta</taxon>
        <taxon>Tracheophyta</taxon>
        <taxon>Spermatophyta</taxon>
        <taxon>Magnoliopsida</taxon>
        <taxon>eudicotyledons</taxon>
        <taxon>Gunneridae</taxon>
        <taxon>Pentapetalae</taxon>
        <taxon>asterids</taxon>
        <taxon>lamiids</taxon>
        <taxon>Lamiales</taxon>
        <taxon>Orobanchaceae</taxon>
        <taxon>Buchnereae</taxon>
        <taxon>Striga</taxon>
    </lineage>
</organism>
<keyword evidence="2" id="KW-1185">Reference proteome</keyword>
<keyword evidence="1" id="KW-0808">Transferase</keyword>
<comment type="caution">
    <text evidence="1">The sequence shown here is derived from an EMBL/GenBank/DDBJ whole genome shotgun (WGS) entry which is preliminary data.</text>
</comment>
<keyword evidence="1" id="KW-0489">Methyltransferase</keyword>
<name>A0A5A7PUE7_STRAF</name>
<evidence type="ECO:0000313" key="1">
    <source>
        <dbReference type="EMBL" id="GER36308.1"/>
    </source>
</evidence>
<protein>
    <submittedName>
        <fullName evidence="1">23S rRNA (Uracil(1939)-C(5))-methyltransferaseRlmD</fullName>
    </submittedName>
</protein>
<reference evidence="2" key="1">
    <citation type="journal article" date="2019" name="Curr. Biol.">
        <title>Genome Sequence of Striga asiatica Provides Insight into the Evolution of Plant Parasitism.</title>
        <authorList>
            <person name="Yoshida S."/>
            <person name="Kim S."/>
            <person name="Wafula E.K."/>
            <person name="Tanskanen J."/>
            <person name="Kim Y.M."/>
            <person name="Honaas L."/>
            <person name="Yang Z."/>
            <person name="Spallek T."/>
            <person name="Conn C.E."/>
            <person name="Ichihashi Y."/>
            <person name="Cheong K."/>
            <person name="Cui S."/>
            <person name="Der J.P."/>
            <person name="Gundlach H."/>
            <person name="Jiao Y."/>
            <person name="Hori C."/>
            <person name="Ishida J.K."/>
            <person name="Kasahara H."/>
            <person name="Kiba T."/>
            <person name="Kim M.S."/>
            <person name="Koo N."/>
            <person name="Laohavisit A."/>
            <person name="Lee Y.H."/>
            <person name="Lumba S."/>
            <person name="McCourt P."/>
            <person name="Mortimer J.C."/>
            <person name="Mutuku J.M."/>
            <person name="Nomura T."/>
            <person name="Sasaki-Sekimoto Y."/>
            <person name="Seto Y."/>
            <person name="Wang Y."/>
            <person name="Wakatake T."/>
            <person name="Sakakibara H."/>
            <person name="Demura T."/>
            <person name="Yamaguchi S."/>
            <person name="Yoneyama K."/>
            <person name="Manabe R.I."/>
            <person name="Nelson D.C."/>
            <person name="Schulman A.H."/>
            <person name="Timko M.P."/>
            <person name="dePamphilis C.W."/>
            <person name="Choi D."/>
            <person name="Shirasu K."/>
        </authorList>
    </citation>
    <scope>NUCLEOTIDE SEQUENCE [LARGE SCALE GENOMIC DNA]</scope>
    <source>
        <strain evidence="2">cv. UVA1</strain>
    </source>
</reference>
<sequence length="196" mass="21725">MTRPAVTIYITHVDRDVLLAAITICEKKDKDCSLSLLVSRTQSRSNGSSGSSSTRSAKTSSAWRMKHAFMCAQLSSHAVATSAFEHHDDVVAARNVSKKGPNGTMNDIGDVMSVIQKLAKKMVATIGFEQTLLTEIDNKAFENGREIVQEQGNRLVLSMVSRSTWRRDMNSVDSKGLKSTKLRRFLLRFVEACQKN</sequence>
<gene>
    <name evidence="1" type="ORF">STAS_12639</name>
</gene>
<proteinExistence type="predicted"/>